<dbReference type="SUPFAM" id="SSF81383">
    <property type="entry name" value="F-box domain"/>
    <property type="match status" value="1"/>
</dbReference>
<evidence type="ECO:0000313" key="2">
    <source>
        <dbReference type="EMBL" id="TVU19887.1"/>
    </source>
</evidence>
<comment type="caution">
    <text evidence="2">The sequence shown here is derived from an EMBL/GenBank/DDBJ whole genome shotgun (WGS) entry which is preliminary data.</text>
</comment>
<accession>A0A5J9U978</accession>
<dbReference type="Pfam" id="PF00646">
    <property type="entry name" value="F-box"/>
    <property type="match status" value="1"/>
</dbReference>
<feature type="domain" description="F-box" evidence="1">
    <location>
        <begin position="21"/>
        <end position="78"/>
    </location>
</feature>
<dbReference type="InterPro" id="IPR032675">
    <property type="entry name" value="LRR_dom_sf"/>
</dbReference>
<dbReference type="Gene3D" id="3.80.10.10">
    <property type="entry name" value="Ribonuclease Inhibitor"/>
    <property type="match status" value="1"/>
</dbReference>
<proteinExistence type="predicted"/>
<dbReference type="InterPro" id="IPR055357">
    <property type="entry name" value="LRR_At1g61320_AtMIF1"/>
</dbReference>
<dbReference type="PANTHER" id="PTHR32153">
    <property type="entry name" value="OJ000223_09.16 PROTEIN"/>
    <property type="match status" value="1"/>
</dbReference>
<dbReference type="EMBL" id="RWGY01000029">
    <property type="protein sequence ID" value="TVU19887.1"/>
    <property type="molecule type" value="Genomic_DNA"/>
</dbReference>
<dbReference type="OrthoDB" id="691203at2759"/>
<dbReference type="SUPFAM" id="SSF52047">
    <property type="entry name" value="RNI-like"/>
    <property type="match status" value="1"/>
</dbReference>
<dbReference type="Pfam" id="PF23622">
    <property type="entry name" value="LRR_At1g61320_AtMIF1"/>
    <property type="match status" value="1"/>
</dbReference>
<dbReference type="InterPro" id="IPR001810">
    <property type="entry name" value="F-box_dom"/>
</dbReference>
<dbReference type="Gramene" id="TVU19887">
    <property type="protein sequence ID" value="TVU19887"/>
    <property type="gene ID" value="EJB05_36067"/>
</dbReference>
<name>A0A5J9U978_9POAL</name>
<evidence type="ECO:0000313" key="3">
    <source>
        <dbReference type="Proteomes" id="UP000324897"/>
    </source>
</evidence>
<dbReference type="Gene3D" id="1.20.1280.50">
    <property type="match status" value="1"/>
</dbReference>
<organism evidence="2 3">
    <name type="scientific">Eragrostis curvula</name>
    <name type="common">weeping love grass</name>
    <dbReference type="NCBI Taxonomy" id="38414"/>
    <lineage>
        <taxon>Eukaryota</taxon>
        <taxon>Viridiplantae</taxon>
        <taxon>Streptophyta</taxon>
        <taxon>Embryophyta</taxon>
        <taxon>Tracheophyta</taxon>
        <taxon>Spermatophyta</taxon>
        <taxon>Magnoliopsida</taxon>
        <taxon>Liliopsida</taxon>
        <taxon>Poales</taxon>
        <taxon>Poaceae</taxon>
        <taxon>PACMAD clade</taxon>
        <taxon>Chloridoideae</taxon>
        <taxon>Eragrostideae</taxon>
        <taxon>Eragrostidinae</taxon>
        <taxon>Eragrostis</taxon>
    </lineage>
</organism>
<evidence type="ECO:0000259" key="1">
    <source>
        <dbReference type="PROSITE" id="PS50181"/>
    </source>
</evidence>
<dbReference type="InterPro" id="IPR036047">
    <property type="entry name" value="F-box-like_dom_sf"/>
</dbReference>
<dbReference type="InterPro" id="IPR044997">
    <property type="entry name" value="F-box_plant"/>
</dbReference>
<keyword evidence="3" id="KW-1185">Reference proteome</keyword>
<gene>
    <name evidence="2" type="ORF">EJB05_36067</name>
</gene>
<feature type="non-terminal residue" evidence="2">
    <location>
        <position position="1"/>
    </location>
</feature>
<sequence>METEAASSRALPPISQRKAGEDRLSALPDDVLLGILQWLDLRTVATVSALSRRWRHLPHLLSDIRIDASDLLSIFKQTDQIMAAYTDATKWLLLPNIQERTIRSMSLGFYLKDPYLRRIGDLVGDAIDSVKTELLEFIIPVDVAATDFSAEDKLLFGQRFLSFFDACPKAFGCLTRLTLEDLSFGAPDDDIPTLLKTCKKLRFLALKYCDFGDTSTLVIEHSELLVLRLDYCTYDRIDLIRFPKLEQVCCDTWYGDNPPVTFGHVPRLHHIAFGSNCLEGQEAIVLSEWLSNAKNLSSLYLNFRDQMIWVKPEDPKQLISIFRNLRDVQLYSIFQDCDLNWTLFILEAAPFLKNLYVTICRHICGKTECEYSAEKTSVQWEASNFQHQSLSLLQIQGFAVEKKVMQYIRLVIQHAVCLKRIRLLKQLPCKICDAINRRSLFPVIWKFPVRESEKDFYRERLRDGLSSSAEICIEG</sequence>
<dbReference type="Proteomes" id="UP000324897">
    <property type="component" value="Chromosome 7"/>
</dbReference>
<dbReference type="PROSITE" id="PS50181">
    <property type="entry name" value="FBOX"/>
    <property type="match status" value="1"/>
</dbReference>
<protein>
    <recommendedName>
        <fullName evidence="1">F-box domain-containing protein</fullName>
    </recommendedName>
</protein>
<reference evidence="2 3" key="1">
    <citation type="journal article" date="2019" name="Sci. Rep.">
        <title>A high-quality genome of Eragrostis curvula grass provides insights into Poaceae evolution and supports new strategies to enhance forage quality.</title>
        <authorList>
            <person name="Carballo J."/>
            <person name="Santos B.A.C.M."/>
            <person name="Zappacosta D."/>
            <person name="Garbus I."/>
            <person name="Selva J.P."/>
            <person name="Gallo C.A."/>
            <person name="Diaz A."/>
            <person name="Albertini E."/>
            <person name="Caccamo M."/>
            <person name="Echenique V."/>
        </authorList>
    </citation>
    <scope>NUCLEOTIDE SEQUENCE [LARGE SCALE GENOMIC DNA]</scope>
    <source>
        <strain evidence="3">cv. Victoria</strain>
        <tissue evidence="2">Leaf</tissue>
    </source>
</reference>
<dbReference type="AlphaFoldDB" id="A0A5J9U978"/>